<evidence type="ECO:0000313" key="2">
    <source>
        <dbReference type="Proteomes" id="UP000023152"/>
    </source>
</evidence>
<evidence type="ECO:0000313" key="1">
    <source>
        <dbReference type="EMBL" id="ETO31488.1"/>
    </source>
</evidence>
<sequence length="120" mass="14080">MEEKTTALQKGVMEIEKVKKAKGEKWDERQMLSFYFDSFGFAEQLSKPQQPVLVLGVYILKHISPFKDLWCHTTNNSEPLISLDACANFLEEIEKSYCDNPCFQSFLQNCFYLKKRIQQK</sequence>
<dbReference type="EMBL" id="ASPP01004895">
    <property type="protein sequence ID" value="ETO31488.1"/>
    <property type="molecule type" value="Genomic_DNA"/>
</dbReference>
<reference evidence="1 2" key="1">
    <citation type="journal article" date="2013" name="Curr. Biol.">
        <title>The Genome of the Foraminiferan Reticulomyxa filosa.</title>
        <authorList>
            <person name="Glockner G."/>
            <person name="Hulsmann N."/>
            <person name="Schleicher M."/>
            <person name="Noegel A.A."/>
            <person name="Eichinger L."/>
            <person name="Gallinger C."/>
            <person name="Pawlowski J."/>
            <person name="Sierra R."/>
            <person name="Euteneuer U."/>
            <person name="Pillet L."/>
            <person name="Moustafa A."/>
            <person name="Platzer M."/>
            <person name="Groth M."/>
            <person name="Szafranski K."/>
            <person name="Schliwa M."/>
        </authorList>
    </citation>
    <scope>NUCLEOTIDE SEQUENCE [LARGE SCALE GENOMIC DNA]</scope>
</reference>
<name>X6P022_RETFI</name>
<protein>
    <submittedName>
        <fullName evidence="1">Uncharacterized protein</fullName>
    </submittedName>
</protein>
<dbReference type="AlphaFoldDB" id="X6P022"/>
<keyword evidence="2" id="KW-1185">Reference proteome</keyword>
<dbReference type="Proteomes" id="UP000023152">
    <property type="component" value="Unassembled WGS sequence"/>
</dbReference>
<proteinExistence type="predicted"/>
<gene>
    <name evidence="1" type="ORF">RFI_05631</name>
</gene>
<comment type="caution">
    <text evidence="1">The sequence shown here is derived from an EMBL/GenBank/DDBJ whole genome shotgun (WGS) entry which is preliminary data.</text>
</comment>
<organism evidence="1 2">
    <name type="scientific">Reticulomyxa filosa</name>
    <dbReference type="NCBI Taxonomy" id="46433"/>
    <lineage>
        <taxon>Eukaryota</taxon>
        <taxon>Sar</taxon>
        <taxon>Rhizaria</taxon>
        <taxon>Retaria</taxon>
        <taxon>Foraminifera</taxon>
        <taxon>Monothalamids</taxon>
        <taxon>Reticulomyxidae</taxon>
        <taxon>Reticulomyxa</taxon>
    </lineage>
</organism>
<accession>X6P022</accession>